<keyword evidence="2" id="KW-1133">Transmembrane helix</keyword>
<evidence type="ECO:0000313" key="5">
    <source>
        <dbReference type="Proteomes" id="UP000692954"/>
    </source>
</evidence>
<evidence type="ECO:0000256" key="2">
    <source>
        <dbReference type="SAM" id="Phobius"/>
    </source>
</evidence>
<feature type="transmembrane region" description="Helical" evidence="2">
    <location>
        <begin position="90"/>
        <end position="116"/>
    </location>
</feature>
<dbReference type="EMBL" id="CAJJDN010000134">
    <property type="protein sequence ID" value="CAD8121761.1"/>
    <property type="molecule type" value="Genomic_DNA"/>
</dbReference>
<name>A0A8S1R0X7_9CILI</name>
<feature type="transmembrane region" description="Helical" evidence="2">
    <location>
        <begin position="234"/>
        <end position="255"/>
    </location>
</feature>
<feature type="transmembrane region" description="Helical" evidence="2">
    <location>
        <begin position="1308"/>
        <end position="1330"/>
    </location>
</feature>
<evidence type="ECO:0000259" key="3">
    <source>
        <dbReference type="PROSITE" id="PS50112"/>
    </source>
</evidence>
<dbReference type="PANTHER" id="PTHR31600:SF2">
    <property type="entry name" value="GAMETE ENRICHED GENE 10 PROTEIN-RELATED"/>
    <property type="match status" value="1"/>
</dbReference>
<proteinExistence type="predicted"/>
<feature type="transmembrane region" description="Helical" evidence="2">
    <location>
        <begin position="270"/>
        <end position="291"/>
    </location>
</feature>
<keyword evidence="5" id="KW-1185">Reference proteome</keyword>
<keyword evidence="1" id="KW-0175">Coiled coil</keyword>
<evidence type="ECO:0000256" key="1">
    <source>
        <dbReference type="SAM" id="Coils"/>
    </source>
</evidence>
<reference evidence="4" key="1">
    <citation type="submission" date="2021-01" db="EMBL/GenBank/DDBJ databases">
        <authorList>
            <consortium name="Genoscope - CEA"/>
            <person name="William W."/>
        </authorList>
    </citation>
    <scope>NUCLEOTIDE SEQUENCE</scope>
</reference>
<feature type="transmembrane region" description="Helical" evidence="2">
    <location>
        <begin position="1639"/>
        <end position="1660"/>
    </location>
</feature>
<feature type="transmembrane region" description="Helical" evidence="2">
    <location>
        <begin position="166"/>
        <end position="188"/>
    </location>
</feature>
<dbReference type="PANTHER" id="PTHR31600">
    <property type="entry name" value="TINY MACROCYSTS PROTEIN B-RELATED"/>
    <property type="match status" value="1"/>
</dbReference>
<dbReference type="NCBIfam" id="TIGR00229">
    <property type="entry name" value="sensory_box"/>
    <property type="match status" value="1"/>
</dbReference>
<comment type="caution">
    <text evidence="4">The sequence shown here is derived from an EMBL/GenBank/DDBJ whole genome shotgun (WGS) entry which is preliminary data.</text>
</comment>
<feature type="domain" description="PAS" evidence="3">
    <location>
        <begin position="656"/>
        <end position="699"/>
    </location>
</feature>
<protein>
    <recommendedName>
        <fullName evidence="3">PAS domain-containing protein</fullName>
    </recommendedName>
</protein>
<organism evidence="4 5">
    <name type="scientific">Paramecium sonneborni</name>
    <dbReference type="NCBI Taxonomy" id="65129"/>
    <lineage>
        <taxon>Eukaryota</taxon>
        <taxon>Sar</taxon>
        <taxon>Alveolata</taxon>
        <taxon>Ciliophora</taxon>
        <taxon>Intramacronucleata</taxon>
        <taxon>Oligohymenophorea</taxon>
        <taxon>Peniculida</taxon>
        <taxon>Parameciidae</taxon>
        <taxon>Paramecium</taxon>
    </lineage>
</organism>
<dbReference type="InterPro" id="IPR000014">
    <property type="entry name" value="PAS"/>
</dbReference>
<gene>
    <name evidence="4" type="ORF">PSON_ATCC_30995.1.T1340063</name>
</gene>
<dbReference type="InterPro" id="IPR052994">
    <property type="entry name" value="Tiny_macrocysts_regulators"/>
</dbReference>
<feature type="transmembrane region" description="Helical" evidence="2">
    <location>
        <begin position="136"/>
        <end position="154"/>
    </location>
</feature>
<keyword evidence="2" id="KW-0472">Membrane</keyword>
<feature type="transmembrane region" description="Helical" evidence="2">
    <location>
        <begin position="49"/>
        <end position="69"/>
    </location>
</feature>
<feature type="coiled-coil region" evidence="1">
    <location>
        <begin position="941"/>
        <end position="968"/>
    </location>
</feature>
<sequence>MKQQPEPEIPTLQQQNKYLEKKRSGQGLEINFKLFNDFLKLRASGFSKVTIMLIVSFFHQALTPCRFTLFNRDACQYIDILSLLRIDTNFSYFIFTIALIFTIGLSLLYLMIYILGPEYKPRKKFIGKLFVFLCDIYIWLMFFPCMITCFEFCLCNQEDKCNFDAIRLILTLLAILGLICGLINIIVLTTLFHNNWENKKDCFNGENVVYLSCYQLSRFVLAFLVVFSTKVYTFFWLLMVVSFAIYTLFLVNILIGNGFLAFGTKYTRSLFILMLILMISITFSSIIDEFHRSQNSDTRVENFSVYFIFNLIFLFLVVGYNLRHTQSLSIQFDIRSLTPESLHKQIYTTLAFLEISMTDISIDTYFKGILQRHLDFECQHPVIKGEGRCFCKKKRVYDSKKRKEVRVEEWITMKAIIMKFLIKSWIETYLSYRPNDIGVQILYARFMFSKFHNHQIALHILSDLEKRFTFLLDRYKSYQLKWKIIKFIRHKNSDSYKGKLEIENALFVEEQIDSIKNNITNILKQNCVFWNNLQQTTIDMSEMDNLLQMQFKKIEETKHLWITITNYLEFKKKWKFYYAWFTLYILNKKIKNRILDNFQGFQVNENDIFSEELQEHNIEEDVNSVKSGYLDNEKIEIKSRKIIFDRKACIIQASDDIQSSILKVNKQFTRIFGYSGEEVIKKLPIINLMPDVYSKVHPQILNDYKQTGKTNSLYSQRKIYCLHKSGIMFTAWKFLKLYVDLNGLSQFVIMIRPTDFDNEKKHDYIILNNDWEINGMTNNVLQGLNLDSRLFKKISSEFVLFNILLFAPKLIQYSRIAPLINEERDLPIFGMMKNPKKPAQKKVVQQQNVLENQLSNSSKPKINVNMLGSASLKQSLGKPISVMYSDIDFGSKVLLPQQSIDQQVPQQLVVANERDKFLQHQMSSISDKNEFEDFNKQLGQFDKIQNLNQEMERKAEEQINQLKETQFLNNYSKIQTMGNKEKDAFSEDNISRDEMIEKIKGIKIFEGKINSGEQLQFRMKIPENMDQIIDYYSSQKSKMYQLKKQQDDQVKQEEVIDQVKKKEKDKFFVKQGTQQREFRKKARLMFQKAAEMKRCQDDVNFYELLVEIYQKLIQDQKTRTFKLSCTIQFIKIKDERIGIIKITSINEITKVKRVIRERDGNRKQSVFLKNIVPSRELGGKGSKLSATNLTNQFENSKFVSMVSESDTKQQISPVDIKPASKTPLIKDKSFKGNLGYQMNVQGQVQELDDDKDLLIDSKAFNKMINWDTFQQQFKMQQGALNFSLNAGDNIFRKEDNNKPRKFLVKIAYLTWFLRIMFVAIITLNLLTYFLKPFLEFNPMISQSQRILALSQMQTTMIETYDTLLDLLIFRDDQDFNQIGMTDKLTYYSYQLSSIQQSYEFLKIQIQDLDQLQTFLDDDIFYSTPISDQSIQGEANTTLTLDSKDFFTKFIMLEHQISMMDASLLEIISSTDPVVKFIRYVTIPQLYNQLNNAVMDLQTIVLEKSDSISDLVVIILTIEGSLLAIGFFGLLIIIFWISQTYKAVLKIFILIQKNDLSKIVKQQKFIENQFKYIMTKDLEISGIQPKSVYQRFNSISSKHNFQMQQNFLLINEEEEQNMNKKREKNIIDRSLLKQLTLKLYATYIILVFLSAGASLAFFLSLKQASSNISNIISIGQVAISDFSDNQLLLVSVKERYYNEENYYINYLPKVKSLLENQIENIKQTPSINNPGYGDFYNGFQASYFSNLCYYLFNQTLLNSTGQTECESIINGKLKDGIVAFNQYFLSNVQDYVLLNIDRFGFINNKLIWNFNSCIDYVKSTYKVLLTKWAQDLNQLIDSNITLILVLLIVMQLFQLIVFMVIAEMYLVNQLNQTFSFYRLVYKSYMPNDIIQKEKIIRAQLIRYNIIKK</sequence>
<dbReference type="OrthoDB" id="313484at2759"/>
<accession>A0A8S1R0X7</accession>
<keyword evidence="2" id="KW-0812">Transmembrane</keyword>
<feature type="transmembrane region" description="Helical" evidence="2">
    <location>
        <begin position="1510"/>
        <end position="1536"/>
    </location>
</feature>
<dbReference type="Proteomes" id="UP000692954">
    <property type="component" value="Unassembled WGS sequence"/>
</dbReference>
<evidence type="ECO:0000313" key="4">
    <source>
        <dbReference type="EMBL" id="CAD8121761.1"/>
    </source>
</evidence>
<dbReference type="PROSITE" id="PS50112">
    <property type="entry name" value="PAS"/>
    <property type="match status" value="1"/>
</dbReference>
<dbReference type="FunFam" id="3.30.450.20:FF:000268">
    <property type="entry name" value="Uncharacterized protein"/>
    <property type="match status" value="1"/>
</dbReference>
<feature type="transmembrane region" description="Helical" evidence="2">
    <location>
        <begin position="208"/>
        <end position="227"/>
    </location>
</feature>
<feature type="transmembrane region" description="Helical" evidence="2">
    <location>
        <begin position="303"/>
        <end position="322"/>
    </location>
</feature>
<feature type="transmembrane region" description="Helical" evidence="2">
    <location>
        <begin position="1841"/>
        <end position="1866"/>
    </location>
</feature>